<dbReference type="EMBL" id="JAOPGA020000002">
    <property type="protein sequence ID" value="KAL0476284.1"/>
    <property type="molecule type" value="Genomic_DNA"/>
</dbReference>
<reference evidence="11 12" key="1">
    <citation type="submission" date="2024-03" db="EMBL/GenBank/DDBJ databases">
        <title>The Acrasis kona genome and developmental transcriptomes reveal deep origins of eukaryotic multicellular pathways.</title>
        <authorList>
            <person name="Sheikh S."/>
            <person name="Fu C.-J."/>
            <person name="Brown M.W."/>
            <person name="Baldauf S.L."/>
        </authorList>
    </citation>
    <scope>NUCLEOTIDE SEQUENCE [LARGE SCALE GENOMIC DNA]</scope>
    <source>
        <strain evidence="11 12">ATCC MYA-3509</strain>
    </source>
</reference>
<keyword evidence="3" id="KW-0677">Repeat</keyword>
<feature type="domain" description="CBS" evidence="9">
    <location>
        <begin position="216"/>
        <end position="277"/>
    </location>
</feature>
<dbReference type="GO" id="GO:0030026">
    <property type="term" value="P:intracellular manganese ion homeostasis"/>
    <property type="evidence" value="ECO:0007669"/>
    <property type="project" value="TreeGrafter"/>
</dbReference>
<dbReference type="Pfam" id="PF01595">
    <property type="entry name" value="CNNM"/>
    <property type="match status" value="1"/>
</dbReference>
<dbReference type="CDD" id="cd04590">
    <property type="entry name" value="CBS_pair_CorC_HlyC_assoc"/>
    <property type="match status" value="1"/>
</dbReference>
<evidence type="ECO:0000256" key="8">
    <source>
        <dbReference type="SAM" id="Phobius"/>
    </source>
</evidence>
<dbReference type="SUPFAM" id="SSF54631">
    <property type="entry name" value="CBS-domain pair"/>
    <property type="match status" value="1"/>
</dbReference>
<dbReference type="AlphaFoldDB" id="A0AAW2YH59"/>
<dbReference type="InterPro" id="IPR046342">
    <property type="entry name" value="CBS_dom_sf"/>
</dbReference>
<evidence type="ECO:0000259" key="9">
    <source>
        <dbReference type="PROSITE" id="PS51371"/>
    </source>
</evidence>
<dbReference type="GO" id="GO:0016020">
    <property type="term" value="C:membrane"/>
    <property type="evidence" value="ECO:0007669"/>
    <property type="project" value="UniProtKB-SubCell"/>
</dbReference>
<dbReference type="GO" id="GO:0005737">
    <property type="term" value="C:cytoplasm"/>
    <property type="evidence" value="ECO:0007669"/>
    <property type="project" value="TreeGrafter"/>
</dbReference>
<organism evidence="11 12">
    <name type="scientific">Acrasis kona</name>
    <dbReference type="NCBI Taxonomy" id="1008807"/>
    <lineage>
        <taxon>Eukaryota</taxon>
        <taxon>Discoba</taxon>
        <taxon>Heterolobosea</taxon>
        <taxon>Tetramitia</taxon>
        <taxon>Eutetramitia</taxon>
        <taxon>Acrasidae</taxon>
        <taxon>Acrasis</taxon>
    </lineage>
</organism>
<feature type="transmembrane region" description="Helical" evidence="8">
    <location>
        <begin position="77"/>
        <end position="97"/>
    </location>
</feature>
<keyword evidence="5 7" id="KW-0472">Membrane</keyword>
<dbReference type="Gene3D" id="3.10.580.10">
    <property type="entry name" value="CBS-domain"/>
    <property type="match status" value="1"/>
</dbReference>
<keyword evidence="2 7" id="KW-0812">Transmembrane</keyword>
<dbReference type="PROSITE" id="PS51846">
    <property type="entry name" value="CNNM"/>
    <property type="match status" value="1"/>
</dbReference>
<comment type="caution">
    <text evidence="11">The sequence shown here is derived from an EMBL/GenBank/DDBJ whole genome shotgun (WGS) entry which is preliminary data.</text>
</comment>
<dbReference type="InterPro" id="IPR002550">
    <property type="entry name" value="CNNM"/>
</dbReference>
<evidence type="ECO:0000256" key="4">
    <source>
        <dbReference type="ARBA" id="ARBA00022989"/>
    </source>
</evidence>
<dbReference type="PANTHER" id="PTHR12064:SF97">
    <property type="entry name" value="METAL TRANSPORTER CNNM-5"/>
    <property type="match status" value="1"/>
</dbReference>
<dbReference type="GO" id="GO:0010960">
    <property type="term" value="P:magnesium ion homeostasis"/>
    <property type="evidence" value="ECO:0007669"/>
    <property type="project" value="InterPro"/>
</dbReference>
<accession>A0AAW2YH59</accession>
<name>A0AAW2YH59_9EUKA</name>
<evidence type="ECO:0000256" key="5">
    <source>
        <dbReference type="ARBA" id="ARBA00023136"/>
    </source>
</evidence>
<feature type="domain" description="CBS" evidence="9">
    <location>
        <begin position="283"/>
        <end position="346"/>
    </location>
</feature>
<evidence type="ECO:0000256" key="1">
    <source>
        <dbReference type="ARBA" id="ARBA00004141"/>
    </source>
</evidence>
<feature type="domain" description="CNNM transmembrane" evidence="10">
    <location>
        <begin position="14"/>
        <end position="193"/>
    </location>
</feature>
<evidence type="ECO:0000256" key="3">
    <source>
        <dbReference type="ARBA" id="ARBA00022737"/>
    </source>
</evidence>
<evidence type="ECO:0000313" key="12">
    <source>
        <dbReference type="Proteomes" id="UP001431209"/>
    </source>
</evidence>
<evidence type="ECO:0000256" key="2">
    <source>
        <dbReference type="ARBA" id="ARBA00022692"/>
    </source>
</evidence>
<keyword evidence="6" id="KW-0129">CBS domain</keyword>
<feature type="transmembrane region" description="Helical" evidence="8">
    <location>
        <begin position="129"/>
        <end position="153"/>
    </location>
</feature>
<gene>
    <name evidence="11" type="ORF">AKO1_010896</name>
</gene>
<evidence type="ECO:0000259" key="10">
    <source>
        <dbReference type="PROSITE" id="PS51846"/>
    </source>
</evidence>
<sequence length="396" mass="44594">MSEHHEADGFGNLTTWQWVFYPTFTFCIVCFAGLMSGLTLGLLSIDKMSLKILQQAGTDKQKKYANRLVPILNRRHWLLVTLLLWNAAAMESLPLFLDKMVPEYLAIIISITLVLVFGEVLPQAAISRFGLAVGGNLFWFVWILIFISAPISWPLGKLLDLILGDSHGIVYKRQELKELMDFHAEESKEGGSLSADEVMVIKGALQLSEKTVENIMTPIDKVFMVNADDVLEYDIIKKIYDHGHSRIPVYQGTRTNIIGLLITKRLIFHLNYENTNTKVGQGPINEILKVDASVSVWNILNMFQTGKSHMAVINKEADGTHPGGAIGILTLEDVFEELIQEEITDETDLIMDVQKRLKVSGMFRKASFTELQRDRHQGRSNKNPSDHVTLKINDGL</sequence>
<comment type="subcellular location">
    <subcellularLocation>
        <location evidence="1">Membrane</location>
        <topology evidence="1">Multi-pass membrane protein</topology>
    </subcellularLocation>
</comment>
<dbReference type="FunFam" id="3.10.580.10:FF:000006">
    <property type="entry name" value="DUF21 and CBS domain protein"/>
    <property type="match status" value="1"/>
</dbReference>
<keyword evidence="4 7" id="KW-1133">Transmembrane helix</keyword>
<dbReference type="Proteomes" id="UP001431209">
    <property type="component" value="Unassembled WGS sequence"/>
</dbReference>
<evidence type="ECO:0000256" key="6">
    <source>
        <dbReference type="PROSITE-ProRule" id="PRU00703"/>
    </source>
</evidence>
<proteinExistence type="predicted"/>
<protein>
    <submittedName>
        <fullName evidence="11">Uncharacterized protein</fullName>
    </submittedName>
</protein>
<dbReference type="InterPro" id="IPR045095">
    <property type="entry name" value="ACDP"/>
</dbReference>
<dbReference type="InterPro" id="IPR044751">
    <property type="entry name" value="Ion_transp-like_CBS"/>
</dbReference>
<keyword evidence="12" id="KW-1185">Reference proteome</keyword>
<dbReference type="PANTHER" id="PTHR12064">
    <property type="entry name" value="METAL TRANSPORTER CNNM"/>
    <property type="match status" value="1"/>
</dbReference>
<feature type="transmembrane region" description="Helical" evidence="8">
    <location>
        <begin position="103"/>
        <end position="122"/>
    </location>
</feature>
<feature type="transmembrane region" description="Helical" evidence="8">
    <location>
        <begin position="20"/>
        <end position="45"/>
    </location>
</feature>
<dbReference type="PROSITE" id="PS51371">
    <property type="entry name" value="CBS"/>
    <property type="match status" value="2"/>
</dbReference>
<evidence type="ECO:0000313" key="11">
    <source>
        <dbReference type="EMBL" id="KAL0476284.1"/>
    </source>
</evidence>
<evidence type="ECO:0000256" key="7">
    <source>
        <dbReference type="PROSITE-ProRule" id="PRU01193"/>
    </source>
</evidence>
<dbReference type="InterPro" id="IPR000644">
    <property type="entry name" value="CBS_dom"/>
</dbReference>